<dbReference type="OMA" id="LAYYAXS"/>
<evidence type="ECO:0000259" key="1">
    <source>
        <dbReference type="PROSITE" id="PS50003"/>
    </source>
</evidence>
<accession>A0A1S3DNL7</accession>
<gene>
    <name evidence="3 4" type="primary">LOC103521724</name>
</gene>
<dbReference type="PANTHER" id="PTHR12156:SF5">
    <property type="entry name" value="FI18040P1"/>
    <property type="match status" value="1"/>
</dbReference>
<dbReference type="PaxDb" id="121845-A0A1S3DNL7"/>
<dbReference type="Pfam" id="PF00169">
    <property type="entry name" value="PH"/>
    <property type="match status" value="1"/>
</dbReference>
<name>A0A1S3DNL7_DIACI</name>
<dbReference type="PANTHER" id="PTHR12156">
    <property type="entry name" value="PLECKSTRIN HOMOLOGY-LIKE DOMAIN, FAMILY B, MEMBER 3"/>
    <property type="match status" value="1"/>
</dbReference>
<dbReference type="SUPFAM" id="SSF50729">
    <property type="entry name" value="PH domain-like"/>
    <property type="match status" value="1"/>
</dbReference>
<dbReference type="InterPro" id="IPR052212">
    <property type="entry name" value="PH-like_domain"/>
</dbReference>
<dbReference type="AlphaFoldDB" id="A0A1S3DNL7"/>
<dbReference type="Proteomes" id="UP000079169">
    <property type="component" value="Unplaced"/>
</dbReference>
<evidence type="ECO:0000313" key="2">
    <source>
        <dbReference type="Proteomes" id="UP000079169"/>
    </source>
</evidence>
<sequence>MNFQRPLTRYLPFRGDSLDLRQHIEAAGHQLEACSHLTLDATSCRGYLNKMAGRFHHWNKRWFVFDRTSRSLAYYSDRSEKKQRGATYFRCIEEVYVDHLNSVKSPSPHLTFVVKSSDRTFHLMAPSAEAMRIWIDVIFSGAEGYQEFGHG</sequence>
<dbReference type="STRING" id="121845.A0A1S3DNL7"/>
<dbReference type="RefSeq" id="XP_008485054.1">
    <property type="nucleotide sequence ID" value="XM_008486832.3"/>
</dbReference>
<dbReference type="Gene3D" id="2.30.29.30">
    <property type="entry name" value="Pleckstrin-homology domain (PH domain)/Phosphotyrosine-binding domain (PTB)"/>
    <property type="match status" value="1"/>
</dbReference>
<feature type="domain" description="PH" evidence="1">
    <location>
        <begin position="41"/>
        <end position="143"/>
    </location>
</feature>
<organism evidence="2 3">
    <name type="scientific">Diaphorina citri</name>
    <name type="common">Asian citrus psyllid</name>
    <dbReference type="NCBI Taxonomy" id="121845"/>
    <lineage>
        <taxon>Eukaryota</taxon>
        <taxon>Metazoa</taxon>
        <taxon>Ecdysozoa</taxon>
        <taxon>Arthropoda</taxon>
        <taxon>Hexapoda</taxon>
        <taxon>Insecta</taxon>
        <taxon>Pterygota</taxon>
        <taxon>Neoptera</taxon>
        <taxon>Paraneoptera</taxon>
        <taxon>Hemiptera</taxon>
        <taxon>Sternorrhyncha</taxon>
        <taxon>Psylloidea</taxon>
        <taxon>Psyllidae</taxon>
        <taxon>Diaphorininae</taxon>
        <taxon>Diaphorina</taxon>
    </lineage>
</organism>
<proteinExistence type="predicted"/>
<evidence type="ECO:0000313" key="4">
    <source>
        <dbReference type="RefSeq" id="XP_026688069.1"/>
    </source>
</evidence>
<protein>
    <submittedName>
        <fullName evidence="3">Pleckstrin homology-like domain family B member 1 isoform X1</fullName>
    </submittedName>
    <submittedName>
        <fullName evidence="4">Pleckstrin homology-like domain family B member 1 isoform X2</fullName>
    </submittedName>
</protein>
<reference evidence="3 4" key="1">
    <citation type="submission" date="2025-04" db="UniProtKB">
        <authorList>
            <consortium name="RefSeq"/>
        </authorList>
    </citation>
    <scope>IDENTIFICATION</scope>
</reference>
<dbReference type="InterPro" id="IPR011993">
    <property type="entry name" value="PH-like_dom_sf"/>
</dbReference>
<dbReference type="RefSeq" id="XP_026688069.1">
    <property type="nucleotide sequence ID" value="XM_026832268.1"/>
</dbReference>
<evidence type="ECO:0000313" key="3">
    <source>
        <dbReference type="RefSeq" id="XP_008485054.1"/>
    </source>
</evidence>
<dbReference type="SMART" id="SM00233">
    <property type="entry name" value="PH"/>
    <property type="match status" value="1"/>
</dbReference>
<dbReference type="InterPro" id="IPR001849">
    <property type="entry name" value="PH_domain"/>
</dbReference>
<dbReference type="PROSITE" id="PS50003">
    <property type="entry name" value="PH_DOMAIN"/>
    <property type="match status" value="1"/>
</dbReference>
<dbReference type="KEGG" id="dci:103521724"/>
<dbReference type="GeneID" id="103521724"/>
<keyword evidence="2" id="KW-1185">Reference proteome</keyword>